<protein>
    <submittedName>
        <fullName evidence="3">N-carbamoyl-D-amino-acid hydrolase</fullName>
    </submittedName>
</protein>
<dbReference type="AlphaFoldDB" id="A0A5C8PTB0"/>
<dbReference type="PANTHER" id="PTHR43674:SF12">
    <property type="entry name" value="NITRILASE C965.09-RELATED"/>
    <property type="match status" value="1"/>
</dbReference>
<keyword evidence="1 3" id="KW-0378">Hydrolase</keyword>
<evidence type="ECO:0000313" key="4">
    <source>
        <dbReference type="Proteomes" id="UP000321638"/>
    </source>
</evidence>
<dbReference type="Gene3D" id="3.60.110.10">
    <property type="entry name" value="Carbon-nitrogen hydrolase"/>
    <property type="match status" value="1"/>
</dbReference>
<dbReference type="RefSeq" id="WP_147845501.1">
    <property type="nucleotide sequence ID" value="NZ_VDUZ01000003.1"/>
</dbReference>
<evidence type="ECO:0000313" key="3">
    <source>
        <dbReference type="EMBL" id="TXL81592.1"/>
    </source>
</evidence>
<dbReference type="SUPFAM" id="SSF56317">
    <property type="entry name" value="Carbon-nitrogen hydrolase"/>
    <property type="match status" value="1"/>
</dbReference>
<accession>A0A5C8PTB0</accession>
<evidence type="ECO:0000259" key="2">
    <source>
        <dbReference type="PROSITE" id="PS50263"/>
    </source>
</evidence>
<evidence type="ECO:0000256" key="1">
    <source>
        <dbReference type="ARBA" id="ARBA00022801"/>
    </source>
</evidence>
<dbReference type="InterPro" id="IPR036526">
    <property type="entry name" value="C-N_Hydrolase_sf"/>
</dbReference>
<proteinExistence type="predicted"/>
<comment type="caution">
    <text evidence="3">The sequence shown here is derived from an EMBL/GenBank/DDBJ whole genome shotgun (WGS) entry which is preliminary data.</text>
</comment>
<keyword evidence="4" id="KW-1185">Reference proteome</keyword>
<dbReference type="InterPro" id="IPR050345">
    <property type="entry name" value="Aliph_Amidase/BUP"/>
</dbReference>
<dbReference type="CDD" id="cd07569">
    <property type="entry name" value="DCase"/>
    <property type="match status" value="1"/>
</dbReference>
<sequence>MSRRLKVAAAQMGPIHLADSKASAVKRMMTMLRQAADAGCRFVVFPELALTTFFPRWWMADQAEIDRFFEAQMPSPETMPLFELAREKKVGFYLGYAELTEDGGRTRRFNTSILVGPDGRIIGKYRKVHLPGHSDHLPQAPFQHLEKRYFEVGDLGFNVWRMFDEDVVMGQCICNDRRWPETFRVMGLQGVEMVALGYNTPTDNIYFHEPPYRRVFHHLLSVQANAYQNGTWIVATAKAGKEDGFGMYGASVIVAPTGEIAAQAMSEADEVIMFDCDLSLGESIRQNVFNFARHRRPEHYRLITERAGAEPPPPTRK</sequence>
<dbReference type="PROSITE" id="PS50263">
    <property type="entry name" value="CN_HYDROLASE"/>
    <property type="match status" value="1"/>
</dbReference>
<dbReference type="GO" id="GO:0016811">
    <property type="term" value="F:hydrolase activity, acting on carbon-nitrogen (but not peptide) bonds, in linear amides"/>
    <property type="evidence" value="ECO:0007669"/>
    <property type="project" value="TreeGrafter"/>
</dbReference>
<gene>
    <name evidence="3" type="ORF">FHP25_03435</name>
</gene>
<reference evidence="3 4" key="1">
    <citation type="submission" date="2019-06" db="EMBL/GenBank/DDBJ databases">
        <title>New taxonomy in bacterial strain CC-CFT640, isolated from vineyard.</title>
        <authorList>
            <person name="Lin S.-Y."/>
            <person name="Tsai C.-F."/>
            <person name="Young C.-C."/>
        </authorList>
    </citation>
    <scope>NUCLEOTIDE SEQUENCE [LARGE SCALE GENOMIC DNA]</scope>
    <source>
        <strain evidence="3 4">CC-CFT640</strain>
    </source>
</reference>
<name>A0A5C8PTB0_9HYPH</name>
<dbReference type="InterPro" id="IPR003010">
    <property type="entry name" value="C-N_Hydrolase"/>
</dbReference>
<organism evidence="3 4">
    <name type="scientific">Vineibacter terrae</name>
    <dbReference type="NCBI Taxonomy" id="2586908"/>
    <lineage>
        <taxon>Bacteria</taxon>
        <taxon>Pseudomonadati</taxon>
        <taxon>Pseudomonadota</taxon>
        <taxon>Alphaproteobacteria</taxon>
        <taxon>Hyphomicrobiales</taxon>
        <taxon>Vineibacter</taxon>
    </lineage>
</organism>
<dbReference type="OrthoDB" id="9803803at2"/>
<dbReference type="PANTHER" id="PTHR43674">
    <property type="entry name" value="NITRILASE C965.09-RELATED"/>
    <property type="match status" value="1"/>
</dbReference>
<dbReference type="EMBL" id="VDUZ01000003">
    <property type="protein sequence ID" value="TXL81592.1"/>
    <property type="molecule type" value="Genomic_DNA"/>
</dbReference>
<dbReference type="Proteomes" id="UP000321638">
    <property type="component" value="Unassembled WGS sequence"/>
</dbReference>
<feature type="domain" description="CN hydrolase" evidence="2">
    <location>
        <begin position="5"/>
        <end position="280"/>
    </location>
</feature>
<dbReference type="Pfam" id="PF00795">
    <property type="entry name" value="CN_hydrolase"/>
    <property type="match status" value="1"/>
</dbReference>